<dbReference type="AlphaFoldDB" id="A0A6P8J0X6"/>
<dbReference type="GO" id="GO:0003677">
    <property type="term" value="F:DNA binding"/>
    <property type="evidence" value="ECO:0007669"/>
    <property type="project" value="InterPro"/>
</dbReference>
<evidence type="ECO:0000256" key="16">
    <source>
        <dbReference type="ARBA" id="ARBA00030676"/>
    </source>
</evidence>
<dbReference type="InterPro" id="IPR012308">
    <property type="entry name" value="DNA_ligase_ATP-dep_N"/>
</dbReference>
<evidence type="ECO:0000259" key="20">
    <source>
        <dbReference type="PROSITE" id="PS50160"/>
    </source>
</evidence>
<dbReference type="InterPro" id="IPR044125">
    <property type="entry name" value="Adenylation_DNA_ligase_IV"/>
</dbReference>
<dbReference type="GO" id="GO:0006303">
    <property type="term" value="P:double-strand break repair via nonhomologous end joining"/>
    <property type="evidence" value="ECO:0007669"/>
    <property type="project" value="TreeGrafter"/>
</dbReference>
<dbReference type="NCBIfam" id="TIGR00574">
    <property type="entry name" value="dnl1"/>
    <property type="match status" value="1"/>
</dbReference>
<keyword evidence="6" id="KW-0436">Ligase</keyword>
<keyword evidence="10" id="KW-0227">DNA damage</keyword>
<dbReference type="InterPro" id="IPR036420">
    <property type="entry name" value="BRCT_dom_sf"/>
</dbReference>
<dbReference type="PROSITE" id="PS50160">
    <property type="entry name" value="DNA_LIGASE_A3"/>
    <property type="match status" value="1"/>
</dbReference>
<proteinExistence type="inferred from homology"/>
<dbReference type="Gene3D" id="3.30.470.30">
    <property type="entry name" value="DNA ligase/mRNA capping enzyme"/>
    <property type="match status" value="1"/>
</dbReference>
<dbReference type="InterPro" id="IPR036599">
    <property type="entry name" value="DNA_ligase_N_sf"/>
</dbReference>
<dbReference type="SMART" id="SM00292">
    <property type="entry name" value="BRCT"/>
    <property type="match status" value="2"/>
</dbReference>
<dbReference type="CDD" id="cd17722">
    <property type="entry name" value="BRCT_DNA_ligase_IV_rpt1"/>
    <property type="match status" value="1"/>
</dbReference>
<dbReference type="GO" id="GO:0006310">
    <property type="term" value="P:DNA recombination"/>
    <property type="evidence" value="ECO:0007669"/>
    <property type="project" value="UniProtKB-KW"/>
</dbReference>
<evidence type="ECO:0000256" key="19">
    <source>
        <dbReference type="RuleBase" id="RU004196"/>
    </source>
</evidence>
<dbReference type="FunFam" id="2.40.50.140:FF:000150">
    <property type="entry name" value="DNA ligase"/>
    <property type="match status" value="1"/>
</dbReference>
<evidence type="ECO:0000256" key="8">
    <source>
        <dbReference type="ARBA" id="ARBA00022737"/>
    </source>
</evidence>
<feature type="domain" description="BRCT" evidence="21">
    <location>
        <begin position="606"/>
        <end position="695"/>
    </location>
</feature>
<dbReference type="GO" id="GO:0003910">
    <property type="term" value="F:DNA ligase (ATP) activity"/>
    <property type="evidence" value="ECO:0007669"/>
    <property type="project" value="UniProtKB-EC"/>
</dbReference>
<dbReference type="PANTHER" id="PTHR45997">
    <property type="entry name" value="DNA LIGASE 4"/>
    <property type="match status" value="1"/>
</dbReference>
<dbReference type="Pfam" id="PF04675">
    <property type="entry name" value="DNA_ligase_A_N"/>
    <property type="match status" value="1"/>
</dbReference>
<dbReference type="SUPFAM" id="SSF56091">
    <property type="entry name" value="DNA ligase/mRNA capping enzyme, catalytic domain"/>
    <property type="match status" value="1"/>
</dbReference>
<dbReference type="CDD" id="cd07903">
    <property type="entry name" value="Adenylation_DNA_ligase_IV"/>
    <property type="match status" value="1"/>
</dbReference>
<keyword evidence="15" id="KW-0539">Nucleus</keyword>
<evidence type="ECO:0000256" key="4">
    <source>
        <dbReference type="ARBA" id="ARBA00012727"/>
    </source>
</evidence>
<dbReference type="InterPro" id="IPR012310">
    <property type="entry name" value="DNA_ligase_ATP-dep_cent"/>
</dbReference>
<dbReference type="GO" id="GO:0071897">
    <property type="term" value="P:DNA biosynthetic process"/>
    <property type="evidence" value="ECO:0007669"/>
    <property type="project" value="InterPro"/>
</dbReference>
<comment type="catalytic activity">
    <reaction evidence="18">
        <text>ATP + (deoxyribonucleotide)n-3'-hydroxyl + 5'-phospho-(deoxyribonucleotide)m = (deoxyribonucleotide)n+m + AMP + diphosphate.</text>
        <dbReference type="EC" id="6.5.1.1"/>
    </reaction>
</comment>
<dbReference type="PROSITE" id="PS50172">
    <property type="entry name" value="BRCT"/>
    <property type="match status" value="2"/>
</dbReference>
<sequence>MFENETDSLYPGIRLLLPHLDKDRPAYGMKEVVLARYYIEILSIGKDSTDGRKLLNYRHPGASKQGALGDFASVAYFVLKNRCPEKGSFNVEQINKHLDDIAQANLEKKRDEVKKSLQILLRNTTAMEQKWLIRIILRELKTGLSENSVLGVFHSDALELYNICNSLSKVCQDLHNPTIRMNEVEISLFSPFRPMLGQRGSLNQVEKVMEGQPFYIEEKVDGERMQLHKGNNTYKYFSRSANEYTHIFGESADEGFLTPHIAESFNSSTESCILDGEMVIFDPSAGTFFTKATNHDVKSASTYDKGFHPCFIVFDILLLNDRKLANVSLQERIAVLNTVFNPRLGYIQFVERKNGTSKTEIISALNEAIDRREEGLVIKAPSSVYKPNVRNGSGWLKIKPEYVDSLSDELDVLIVGGYFGVGIRSGMISHFLCAVAVPPDQKGQHPSQFYSFCKVGTGYTLDELRELGNKLKPHWQPFKTNKPPQNIALAPGFKEKPDVWIEPSKSKIVQIKAAEIIASDRYKTGSTLRFPRLECIRDDKHWYECLDLKELEKLRTMAEGKLTYQHTDMDGTSEPTRKKRRVAARVEQPRTVAAHFRPADVSSVTEVSKLFAGKEFCIINGPTSEPKAQLEKKVVEHGGTFTQNPGPETYCVIAERVNLRVNNIIKDAKHDVVKASWLIDCLNQVKLLPWLPIHMIHRSPTTEEKFAMQYDSYGDSFTQDATQESLKKVFGSFENQEKATITTDEIAEIEQRYFPDQCPLGLFRGSRIYLDQFKSLDDPNTAIKDSSLELTALQLRFYGASIISEFDEIVTHVVFDERDLTRLPELRQIMRSRQQKHHFVTQDWVTQSIEKGQLLQERPFAPVPSV</sequence>
<evidence type="ECO:0000256" key="12">
    <source>
        <dbReference type="ARBA" id="ARBA00022842"/>
    </source>
</evidence>
<dbReference type="GeneID" id="116307123"/>
<keyword evidence="8" id="KW-0677">Repeat</keyword>
<dbReference type="InterPro" id="IPR029710">
    <property type="entry name" value="LIG4"/>
</dbReference>
<dbReference type="InterPro" id="IPR021536">
    <property type="entry name" value="DNA_ligase_IV_dom"/>
</dbReference>
<keyword evidence="12" id="KW-0460">Magnesium</keyword>
<dbReference type="EC" id="6.5.1.1" evidence="4"/>
<dbReference type="Gene3D" id="3.40.50.10190">
    <property type="entry name" value="BRCT domain"/>
    <property type="match status" value="2"/>
</dbReference>
<dbReference type="GO" id="GO:0005524">
    <property type="term" value="F:ATP binding"/>
    <property type="evidence" value="ECO:0007669"/>
    <property type="project" value="UniProtKB-KW"/>
</dbReference>
<keyword evidence="7" id="KW-0479">Metal-binding</keyword>
<gene>
    <name evidence="23" type="primary">LOC116307123</name>
</gene>
<dbReference type="FunCoup" id="A0A6P8J0X6">
    <property type="interactions" value="1629"/>
</dbReference>
<evidence type="ECO:0000313" key="23">
    <source>
        <dbReference type="RefSeq" id="XP_031573134.1"/>
    </source>
</evidence>
<reference evidence="23" key="1">
    <citation type="submission" date="2025-08" db="UniProtKB">
        <authorList>
            <consortium name="RefSeq"/>
        </authorList>
    </citation>
    <scope>IDENTIFICATION</scope>
    <source>
        <tissue evidence="23">Tentacle</tissue>
    </source>
</reference>
<dbReference type="GO" id="GO:0005958">
    <property type="term" value="C:DNA-dependent protein kinase-DNA ligase 4 complex"/>
    <property type="evidence" value="ECO:0007669"/>
    <property type="project" value="TreeGrafter"/>
</dbReference>
<evidence type="ECO:0000313" key="22">
    <source>
        <dbReference type="Proteomes" id="UP000515163"/>
    </source>
</evidence>
<dbReference type="Proteomes" id="UP000515163">
    <property type="component" value="Unplaced"/>
</dbReference>
<evidence type="ECO:0000256" key="6">
    <source>
        <dbReference type="ARBA" id="ARBA00022598"/>
    </source>
</evidence>
<evidence type="ECO:0000256" key="14">
    <source>
        <dbReference type="ARBA" id="ARBA00023204"/>
    </source>
</evidence>
<keyword evidence="11" id="KW-0067">ATP-binding</keyword>
<keyword evidence="22" id="KW-1185">Reference proteome</keyword>
<dbReference type="Gene3D" id="1.10.3260.10">
    <property type="entry name" value="DNA ligase, ATP-dependent, N-terminal domain"/>
    <property type="match status" value="1"/>
</dbReference>
<evidence type="ECO:0000256" key="10">
    <source>
        <dbReference type="ARBA" id="ARBA00022763"/>
    </source>
</evidence>
<evidence type="ECO:0000256" key="18">
    <source>
        <dbReference type="ARBA" id="ARBA00034003"/>
    </source>
</evidence>
<evidence type="ECO:0000256" key="13">
    <source>
        <dbReference type="ARBA" id="ARBA00023172"/>
    </source>
</evidence>
<accession>A0A6P8J0X6</accession>
<dbReference type="OrthoDB" id="151490at2759"/>
<feature type="domain" description="BRCT" evidence="21">
    <location>
        <begin position="762"/>
        <end position="862"/>
    </location>
</feature>
<keyword evidence="14" id="KW-0234">DNA repair</keyword>
<dbReference type="KEGG" id="aten:116307123"/>
<dbReference type="InterPro" id="IPR012309">
    <property type="entry name" value="DNA_ligase_ATP-dep_C"/>
</dbReference>
<evidence type="ECO:0000256" key="15">
    <source>
        <dbReference type="ARBA" id="ARBA00023242"/>
    </source>
</evidence>
<evidence type="ECO:0000259" key="21">
    <source>
        <dbReference type="PROSITE" id="PS50172"/>
    </source>
</evidence>
<evidence type="ECO:0000256" key="1">
    <source>
        <dbReference type="ARBA" id="ARBA00001946"/>
    </source>
</evidence>
<evidence type="ECO:0000256" key="7">
    <source>
        <dbReference type="ARBA" id="ARBA00022723"/>
    </source>
</evidence>
<dbReference type="Pfam" id="PF11411">
    <property type="entry name" value="DNA_ligase_IV"/>
    <property type="match status" value="1"/>
</dbReference>
<evidence type="ECO:0000256" key="11">
    <source>
        <dbReference type="ARBA" id="ARBA00022840"/>
    </source>
</evidence>
<dbReference type="RefSeq" id="XP_031573134.1">
    <property type="nucleotide sequence ID" value="XM_031717274.1"/>
</dbReference>
<keyword evidence="9" id="KW-0547">Nucleotide-binding</keyword>
<evidence type="ECO:0000256" key="17">
    <source>
        <dbReference type="ARBA" id="ARBA00031942"/>
    </source>
</evidence>
<dbReference type="SUPFAM" id="SSF52113">
    <property type="entry name" value="BRCT domain"/>
    <property type="match status" value="2"/>
</dbReference>
<dbReference type="Gene3D" id="2.40.50.140">
    <property type="entry name" value="Nucleic acid-binding proteins"/>
    <property type="match status" value="1"/>
</dbReference>
<comment type="similarity">
    <text evidence="3 19">Belongs to the ATP-dependent DNA ligase family.</text>
</comment>
<keyword evidence="13" id="KW-0233">DNA recombination</keyword>
<dbReference type="InterPro" id="IPR001357">
    <property type="entry name" value="BRCT_dom"/>
</dbReference>
<dbReference type="InParanoid" id="A0A6P8J0X6"/>
<dbReference type="GO" id="GO:0006297">
    <property type="term" value="P:nucleotide-excision repair, DNA gap filling"/>
    <property type="evidence" value="ECO:0007669"/>
    <property type="project" value="TreeGrafter"/>
</dbReference>
<comment type="subcellular location">
    <subcellularLocation>
        <location evidence="2">Nucleus</location>
    </subcellularLocation>
</comment>
<evidence type="ECO:0000256" key="3">
    <source>
        <dbReference type="ARBA" id="ARBA00007572"/>
    </source>
</evidence>
<dbReference type="SUPFAM" id="SSF117018">
    <property type="entry name" value="ATP-dependent DNA ligase DNA-binding domain"/>
    <property type="match status" value="1"/>
</dbReference>
<dbReference type="GO" id="GO:0046872">
    <property type="term" value="F:metal ion binding"/>
    <property type="evidence" value="ECO:0007669"/>
    <property type="project" value="UniProtKB-KW"/>
</dbReference>
<dbReference type="GO" id="GO:0032807">
    <property type="term" value="C:DNA ligase IV complex"/>
    <property type="evidence" value="ECO:0007669"/>
    <property type="project" value="TreeGrafter"/>
</dbReference>
<comment type="cofactor">
    <cofactor evidence="1">
        <name>Mg(2+)</name>
        <dbReference type="ChEBI" id="CHEBI:18420"/>
    </cofactor>
</comment>
<dbReference type="Pfam" id="PF04679">
    <property type="entry name" value="DNA_ligase_A_C"/>
    <property type="match status" value="1"/>
</dbReference>
<evidence type="ECO:0000256" key="2">
    <source>
        <dbReference type="ARBA" id="ARBA00004123"/>
    </source>
</evidence>
<dbReference type="Pfam" id="PF00533">
    <property type="entry name" value="BRCT"/>
    <property type="match status" value="1"/>
</dbReference>
<organism evidence="22 23">
    <name type="scientific">Actinia tenebrosa</name>
    <name type="common">Australian red waratah sea anemone</name>
    <dbReference type="NCBI Taxonomy" id="6105"/>
    <lineage>
        <taxon>Eukaryota</taxon>
        <taxon>Metazoa</taxon>
        <taxon>Cnidaria</taxon>
        <taxon>Anthozoa</taxon>
        <taxon>Hexacorallia</taxon>
        <taxon>Actiniaria</taxon>
        <taxon>Actiniidae</taxon>
        <taxon>Actinia</taxon>
    </lineage>
</organism>
<dbReference type="Pfam" id="PF01068">
    <property type="entry name" value="DNA_ligase_A_M"/>
    <property type="match status" value="1"/>
</dbReference>
<evidence type="ECO:0000256" key="5">
    <source>
        <dbReference type="ARBA" id="ARBA00022073"/>
    </source>
</evidence>
<protein>
    <recommendedName>
        <fullName evidence="5">DNA ligase 4</fullName>
        <ecNumber evidence="4">6.5.1.1</ecNumber>
    </recommendedName>
    <alternativeName>
        <fullName evidence="17">DNA ligase IV</fullName>
    </alternativeName>
    <alternativeName>
        <fullName evidence="16">Polydeoxyribonucleotide synthase [ATP] 4</fullName>
    </alternativeName>
</protein>
<dbReference type="FunFam" id="3.40.50.10190:FF:000044">
    <property type="entry name" value="DNA ligase"/>
    <property type="match status" value="1"/>
</dbReference>
<dbReference type="PANTHER" id="PTHR45997:SF1">
    <property type="entry name" value="DNA LIGASE 4"/>
    <property type="match status" value="1"/>
</dbReference>
<dbReference type="FunFam" id="3.40.50.10190:FF:000027">
    <property type="entry name" value="DNA ligase"/>
    <property type="match status" value="1"/>
</dbReference>
<dbReference type="InterPro" id="IPR000977">
    <property type="entry name" value="DNA_ligase_ATP-dep"/>
</dbReference>
<dbReference type="InterPro" id="IPR012340">
    <property type="entry name" value="NA-bd_OB-fold"/>
</dbReference>
<dbReference type="CDD" id="cd07968">
    <property type="entry name" value="OBF_DNA_ligase_IV"/>
    <property type="match status" value="1"/>
</dbReference>
<feature type="domain" description="ATP-dependent DNA ligase family profile" evidence="20">
    <location>
        <begin position="302"/>
        <end position="437"/>
    </location>
</feature>
<name>A0A6P8J0X6_ACTTE</name>
<evidence type="ECO:0000256" key="9">
    <source>
        <dbReference type="ARBA" id="ARBA00022741"/>
    </source>
</evidence>
<dbReference type="SUPFAM" id="SSF50249">
    <property type="entry name" value="Nucleic acid-binding proteins"/>
    <property type="match status" value="1"/>
</dbReference>